<name>A0A2S9YS94_9BACT</name>
<accession>A0A2S9YS94</accession>
<dbReference type="SUPFAM" id="SSF53335">
    <property type="entry name" value="S-adenosyl-L-methionine-dependent methyltransferases"/>
    <property type="match status" value="1"/>
</dbReference>
<evidence type="ECO:0000313" key="3">
    <source>
        <dbReference type="EMBL" id="PRQ07964.1"/>
    </source>
</evidence>
<feature type="chain" id="PRO_5015573427" description="Methyltransferase" evidence="2">
    <location>
        <begin position="40"/>
        <end position="320"/>
    </location>
</feature>
<organism evidence="3 4">
    <name type="scientific">Enhygromyxa salina</name>
    <dbReference type="NCBI Taxonomy" id="215803"/>
    <lineage>
        <taxon>Bacteria</taxon>
        <taxon>Pseudomonadati</taxon>
        <taxon>Myxococcota</taxon>
        <taxon>Polyangia</taxon>
        <taxon>Nannocystales</taxon>
        <taxon>Nannocystaceae</taxon>
        <taxon>Enhygromyxa</taxon>
    </lineage>
</organism>
<dbReference type="AlphaFoldDB" id="A0A2S9YS94"/>
<evidence type="ECO:0000256" key="1">
    <source>
        <dbReference type="SAM" id="MobiDB-lite"/>
    </source>
</evidence>
<protein>
    <recommendedName>
        <fullName evidence="5">Methyltransferase</fullName>
    </recommendedName>
</protein>
<evidence type="ECO:0000256" key="2">
    <source>
        <dbReference type="SAM" id="SignalP"/>
    </source>
</evidence>
<dbReference type="Proteomes" id="UP000238823">
    <property type="component" value="Unassembled WGS sequence"/>
</dbReference>
<sequence length="320" mass="34439">MAKCRMPVGGKNSTFARMSKRSLTISTTLSLGLALTLFACDKTKDESVNADDTTPAKQTEAETSDKPAFADLDSVLAGAHRGDNAARDSQRHPKETLEFFGVEPSMTVVELSAGGGWYTEILGPYLRDQGKLIVTHWPTTHERYGSSAQKFADKVNSAPEIYGDVTIAIAPLSADDAFEPAPEGSVDVVLTFRNSHGWYNNGQTQQIYGAAFKALKPGGIFGVVQHRAAEGADPEQTSKQGYLPESVVIATAQEAGFELVEKSEINANPKDTKDHPSGVWTLPPSLSGPEKGVEQSEEELAKHNAIGESDRMTLKFKKPG</sequence>
<proteinExistence type="predicted"/>
<dbReference type="EMBL" id="PVNL01000047">
    <property type="protein sequence ID" value="PRQ07964.1"/>
    <property type="molecule type" value="Genomic_DNA"/>
</dbReference>
<gene>
    <name evidence="3" type="ORF">ENSA7_24030</name>
</gene>
<feature type="region of interest" description="Disordered" evidence="1">
    <location>
        <begin position="46"/>
        <end position="65"/>
    </location>
</feature>
<dbReference type="InterPro" id="IPR016980">
    <property type="entry name" value="S-AdoMet-dep_MeTrfase_Alr7345"/>
</dbReference>
<dbReference type="Gene3D" id="3.40.50.150">
    <property type="entry name" value="Vaccinia Virus protein VP39"/>
    <property type="match status" value="1"/>
</dbReference>
<keyword evidence="2" id="KW-0732">Signal</keyword>
<reference evidence="3 4" key="1">
    <citation type="submission" date="2018-03" db="EMBL/GenBank/DDBJ databases">
        <title>Draft Genome Sequences of the Obligatory Marine Myxobacteria Enhygromyxa salina SWB007.</title>
        <authorList>
            <person name="Poehlein A."/>
            <person name="Moghaddam J.A."/>
            <person name="Harms H."/>
            <person name="Alanjari M."/>
            <person name="Koenig G.M."/>
            <person name="Daniel R."/>
            <person name="Schaeberle T.F."/>
        </authorList>
    </citation>
    <scope>NUCLEOTIDE SEQUENCE [LARGE SCALE GENOMIC DNA]</scope>
    <source>
        <strain evidence="3 4">SWB007</strain>
    </source>
</reference>
<feature type="region of interest" description="Disordered" evidence="1">
    <location>
        <begin position="266"/>
        <end position="295"/>
    </location>
</feature>
<dbReference type="InterPro" id="IPR029063">
    <property type="entry name" value="SAM-dependent_MTases_sf"/>
</dbReference>
<feature type="signal peptide" evidence="2">
    <location>
        <begin position="1"/>
        <end position="39"/>
    </location>
</feature>
<comment type="caution">
    <text evidence="3">The sequence shown here is derived from an EMBL/GenBank/DDBJ whole genome shotgun (WGS) entry which is preliminary data.</text>
</comment>
<feature type="compositionally biased region" description="Basic and acidic residues" evidence="1">
    <location>
        <begin position="266"/>
        <end position="276"/>
    </location>
</feature>
<evidence type="ECO:0008006" key="5">
    <source>
        <dbReference type="Google" id="ProtNLM"/>
    </source>
</evidence>
<evidence type="ECO:0000313" key="4">
    <source>
        <dbReference type="Proteomes" id="UP000238823"/>
    </source>
</evidence>
<dbReference type="PIRSF" id="PIRSF031679">
    <property type="entry name" value="Mtase_Alr7345_prd"/>
    <property type="match status" value="1"/>
</dbReference>